<dbReference type="GO" id="GO:0003677">
    <property type="term" value="F:DNA binding"/>
    <property type="evidence" value="ECO:0007669"/>
    <property type="project" value="UniProtKB-KW"/>
</dbReference>
<feature type="domain" description="DNA polymerase III beta sliding clamp central" evidence="10">
    <location>
        <begin position="129"/>
        <end position="247"/>
    </location>
</feature>
<dbReference type="CDD" id="cd00140">
    <property type="entry name" value="beta_clamp"/>
    <property type="match status" value="1"/>
</dbReference>
<evidence type="ECO:0000259" key="11">
    <source>
        <dbReference type="Pfam" id="PF02768"/>
    </source>
</evidence>
<dbReference type="Gene3D" id="3.10.150.10">
    <property type="entry name" value="DNA Polymerase III, subunit A, domain 2"/>
    <property type="match status" value="1"/>
</dbReference>
<evidence type="ECO:0000256" key="8">
    <source>
        <dbReference type="ARBA" id="ARBA00023125"/>
    </source>
</evidence>
<proteinExistence type="inferred from homology"/>
<evidence type="ECO:0000256" key="3">
    <source>
        <dbReference type="ARBA" id="ARBA00022490"/>
    </source>
</evidence>
<dbReference type="GO" id="GO:0006271">
    <property type="term" value="P:DNA strand elongation involved in DNA replication"/>
    <property type="evidence" value="ECO:0007669"/>
    <property type="project" value="TreeGrafter"/>
</dbReference>
<accession>A0A8S5LED0</accession>
<keyword evidence="7" id="KW-0239">DNA-directed DNA polymerase</keyword>
<name>A0A8S5LED0_9CAUD</name>
<dbReference type="NCBIfam" id="TIGR00663">
    <property type="entry name" value="dnan"/>
    <property type="match status" value="1"/>
</dbReference>
<evidence type="ECO:0000256" key="4">
    <source>
        <dbReference type="ARBA" id="ARBA00022679"/>
    </source>
</evidence>
<dbReference type="SMART" id="SM00480">
    <property type="entry name" value="POL3Bc"/>
    <property type="match status" value="1"/>
</dbReference>
<keyword evidence="3" id="KW-0963">Cytoplasm</keyword>
<keyword evidence="8" id="KW-0238">DNA-binding</keyword>
<evidence type="ECO:0000313" key="12">
    <source>
        <dbReference type="EMBL" id="DAD68380.1"/>
    </source>
</evidence>
<evidence type="ECO:0000256" key="1">
    <source>
        <dbReference type="ARBA" id="ARBA00004496"/>
    </source>
</evidence>
<evidence type="ECO:0000256" key="6">
    <source>
        <dbReference type="ARBA" id="ARBA00022705"/>
    </source>
</evidence>
<keyword evidence="4" id="KW-0808">Transferase</keyword>
<dbReference type="SUPFAM" id="SSF55979">
    <property type="entry name" value="DNA clamp"/>
    <property type="match status" value="3"/>
</dbReference>
<feature type="domain" description="DNA polymerase III beta sliding clamp N-terminal" evidence="9">
    <location>
        <begin position="1"/>
        <end position="102"/>
    </location>
</feature>
<organism evidence="12">
    <name type="scientific">Siphoviridae sp. ctTic26</name>
    <dbReference type="NCBI Taxonomy" id="2823583"/>
    <lineage>
        <taxon>Viruses</taxon>
        <taxon>Duplodnaviria</taxon>
        <taxon>Heunggongvirae</taxon>
        <taxon>Uroviricota</taxon>
        <taxon>Caudoviricetes</taxon>
    </lineage>
</organism>
<evidence type="ECO:0000256" key="5">
    <source>
        <dbReference type="ARBA" id="ARBA00022695"/>
    </source>
</evidence>
<dbReference type="InterPro" id="IPR022635">
    <property type="entry name" value="DNA_polIII_beta_C"/>
</dbReference>
<dbReference type="PANTHER" id="PTHR30478">
    <property type="entry name" value="DNA POLYMERASE III SUBUNIT BETA"/>
    <property type="match status" value="1"/>
</dbReference>
<dbReference type="Pfam" id="PF00712">
    <property type="entry name" value="DNA_pol3_beta"/>
    <property type="match status" value="1"/>
</dbReference>
<feature type="domain" description="DNA polymerase III beta sliding clamp C-terminal" evidence="11">
    <location>
        <begin position="257"/>
        <end position="374"/>
    </location>
</feature>
<dbReference type="Gene3D" id="3.70.10.10">
    <property type="match status" value="1"/>
</dbReference>
<keyword evidence="6" id="KW-0235">DNA replication</keyword>
<evidence type="ECO:0000256" key="7">
    <source>
        <dbReference type="ARBA" id="ARBA00022932"/>
    </source>
</evidence>
<sequence>MELKIMKKELLGAVEVAENFISTERACMEHLKLVHIRTDGINRIEIFTSDSETCAKVRINGHVEEEGKVAIPCKMFKTALKQAPDTEILIKAYDYKIKIMAKNYTSEIPLHEYNPGFKEDIVESLNFKIKRMELKEALEKVEFSASCDPENFAVNCVRLETEENKLTAVGTDTYRLAMCETEITESQGSLSVSIPLKAVKGLIKALKSKIQGVEETVLVMTDISGKINFRLGSVNIRTEPVKLSFPDYKTIIKGLKNDKKVMLNTKVFLATLKKAILVAKNNKDAKNGGIFDFSDFSEGSLTVKASNEFSEFREKIYTIHTGEYLKISLNVKFLIDYLSKSKHSLTVMEMSNERNVVLVRGETDIRWVYLLMPLALRE</sequence>
<dbReference type="GO" id="GO:0009360">
    <property type="term" value="C:DNA polymerase III complex"/>
    <property type="evidence" value="ECO:0007669"/>
    <property type="project" value="InterPro"/>
</dbReference>
<dbReference type="InterPro" id="IPR022634">
    <property type="entry name" value="DNA_polIII_beta_N"/>
</dbReference>
<reference evidence="12" key="1">
    <citation type="journal article" date="2021" name="Proc. Natl. Acad. Sci. U.S.A.">
        <title>A Catalog of Tens of Thousands of Viruses from Human Metagenomes Reveals Hidden Associations with Chronic Diseases.</title>
        <authorList>
            <person name="Tisza M.J."/>
            <person name="Buck C.B."/>
        </authorList>
    </citation>
    <scope>NUCLEOTIDE SEQUENCE</scope>
    <source>
        <strain evidence="12">CtTic26</strain>
    </source>
</reference>
<protein>
    <submittedName>
        <fullName evidence="12">Beta clamp protein</fullName>
    </submittedName>
</protein>
<dbReference type="Pfam" id="PF02767">
    <property type="entry name" value="DNA_pol3_beta_2"/>
    <property type="match status" value="1"/>
</dbReference>
<dbReference type="EMBL" id="BK014701">
    <property type="protein sequence ID" value="DAD68380.1"/>
    <property type="molecule type" value="Genomic_DNA"/>
</dbReference>
<dbReference type="GO" id="GO:0003887">
    <property type="term" value="F:DNA-directed DNA polymerase activity"/>
    <property type="evidence" value="ECO:0007669"/>
    <property type="project" value="UniProtKB-KW"/>
</dbReference>
<keyword evidence="5" id="KW-0548">Nucleotidyltransferase</keyword>
<dbReference type="InterPro" id="IPR046938">
    <property type="entry name" value="DNA_clamp_sf"/>
</dbReference>
<dbReference type="Pfam" id="PF02768">
    <property type="entry name" value="DNA_pol3_beta_3"/>
    <property type="match status" value="1"/>
</dbReference>
<evidence type="ECO:0000259" key="9">
    <source>
        <dbReference type="Pfam" id="PF00712"/>
    </source>
</evidence>
<evidence type="ECO:0000259" key="10">
    <source>
        <dbReference type="Pfam" id="PF02767"/>
    </source>
</evidence>
<dbReference type="InterPro" id="IPR022637">
    <property type="entry name" value="DNA_polIII_beta_cen"/>
</dbReference>
<comment type="subcellular location">
    <subcellularLocation>
        <location evidence="1">Cytoplasm</location>
    </subcellularLocation>
</comment>
<evidence type="ECO:0000256" key="2">
    <source>
        <dbReference type="ARBA" id="ARBA00010752"/>
    </source>
</evidence>
<dbReference type="PANTHER" id="PTHR30478:SF0">
    <property type="entry name" value="BETA SLIDING CLAMP"/>
    <property type="match status" value="1"/>
</dbReference>
<comment type="similarity">
    <text evidence="2">Belongs to the beta sliding clamp family.</text>
</comment>
<dbReference type="InterPro" id="IPR001001">
    <property type="entry name" value="DNA_polIII_beta"/>
</dbReference>
<dbReference type="GO" id="GO:0008408">
    <property type="term" value="F:3'-5' exonuclease activity"/>
    <property type="evidence" value="ECO:0007669"/>
    <property type="project" value="InterPro"/>
</dbReference>